<feature type="region of interest" description="Disordered" evidence="1">
    <location>
        <begin position="40"/>
        <end position="69"/>
    </location>
</feature>
<dbReference type="Pfam" id="PF05686">
    <property type="entry name" value="Glyco_transf_90"/>
    <property type="match status" value="1"/>
</dbReference>
<evidence type="ECO:0000313" key="4">
    <source>
        <dbReference type="EMBL" id="CDR48932.1"/>
    </source>
</evidence>
<dbReference type="SMART" id="SM00672">
    <property type="entry name" value="CAP10"/>
    <property type="match status" value="1"/>
</dbReference>
<keyword evidence="2" id="KW-1133">Transmembrane helix</keyword>
<evidence type="ECO:0000259" key="3">
    <source>
        <dbReference type="SMART" id="SM00672"/>
    </source>
</evidence>
<protein>
    <submittedName>
        <fullName evidence="4">RHTO0S21e01926g1_1</fullName>
    </submittedName>
</protein>
<keyword evidence="2" id="KW-0812">Transmembrane</keyword>
<feature type="domain" description="Glycosyl transferase CAP10" evidence="3">
    <location>
        <begin position="403"/>
        <end position="687"/>
    </location>
</feature>
<keyword evidence="2" id="KW-0472">Membrane</keyword>
<reference evidence="4" key="1">
    <citation type="journal article" date="2014" name="Genome Announc.">
        <title>Draft genome sequence of Rhodosporidium toruloides CECT1137, an oleaginous yeast of biotechnological interest.</title>
        <authorList>
            <person name="Morin N."/>
            <person name="Calcas X."/>
            <person name="Devillers H."/>
            <person name="Durrens P."/>
            <person name="Sherman D.J."/>
            <person name="Nicaud J.-M."/>
            <person name="Neuveglise C."/>
        </authorList>
    </citation>
    <scope>NUCLEOTIDE SEQUENCE</scope>
    <source>
        <strain evidence="4">CECT1137</strain>
    </source>
</reference>
<name>A0A061BPE2_RHOTO</name>
<accession>A0A061BPE2</accession>
<evidence type="ECO:0000256" key="1">
    <source>
        <dbReference type="SAM" id="MobiDB-lite"/>
    </source>
</evidence>
<dbReference type="PANTHER" id="PTHR12203:SF118">
    <property type="entry name" value="BETA-1,2-XYLOSYLTRANSFERASE 1"/>
    <property type="match status" value="1"/>
</dbReference>
<dbReference type="PANTHER" id="PTHR12203">
    <property type="entry name" value="KDEL LYS-ASP-GLU-LEU CONTAINING - RELATED"/>
    <property type="match status" value="1"/>
</dbReference>
<dbReference type="EMBL" id="LK052956">
    <property type="protein sequence ID" value="CDR48932.1"/>
    <property type="molecule type" value="Genomic_DNA"/>
</dbReference>
<dbReference type="InterPro" id="IPR051091">
    <property type="entry name" value="O-Glucosyltr/Glycosyltrsf_90"/>
</dbReference>
<feature type="compositionally biased region" description="Low complexity" evidence="1">
    <location>
        <begin position="45"/>
        <end position="57"/>
    </location>
</feature>
<dbReference type="OrthoDB" id="541052at2759"/>
<dbReference type="InterPro" id="IPR006598">
    <property type="entry name" value="CAP10"/>
</dbReference>
<proteinExistence type="predicted"/>
<dbReference type="AlphaFoldDB" id="A0A061BPE2"/>
<gene>
    <name evidence="4" type="ORF">RHTO0S_21e01926g</name>
</gene>
<sequence length="696" mass="79129">MQSIPHRSLVVVENYHLTADGESRDFPAFAYSGFEPYADSPRIGSPDSSKSDSPLLKTPRSPFPYSPALSTRRVRRSARSSRVLWLAVTILAGAALLIHQHERPEVRLAAKRMQSVASKVAEQRCRYMSWLSSCPDPFANLRFEEDHGEILYPALPADLSARTDVVPPQPHPIHHLIREAEFAWHRKVSRQSRTLEQAVAEYRRRYNQPPPRGFDAWFRFAQSNNVQLLDEYDSIYERILPFAALSPEVLQERSAVLQNVTGEEEYWIHQHTATIKLRHEDGVGKLEAEGPGTKANPRAEQMMALLEGVKDMLPDLNITITSADVPWIVLSGAHKQMHEAAAQAGKFLDDKATFKDNWDLDGWQVICPPQSPLQEAEHFEKRMDWQAPEKTSFIGLDHVKAMDVCQHPENQAIHGFTAWPGPRPGFLFPLFSFTTSSLHSDLLLPPLEQYEAPVGPDLPWALKKHDKALWRGSTTGSDLTQPHARKYSQRVRLAKLPYATGQLSIPLAAHDRPGSPSRVESQVIPTMHLTDEFLDVKFAGWPAQCGTEQECASLEREFEFDGFMPVEEQNQYKYVIDVDGNGWSGRFHRLMVSNSLVLKSTIFPEWYSDRIQPWVHYVPVKTDYTDLLPIIAFFKGSPYDGSGGHDELAEKVASAGKQWTEQNWRWVDMQAYLLRLLLEYARVMNRDDKGTMDYVA</sequence>
<evidence type="ECO:0000256" key="2">
    <source>
        <dbReference type="SAM" id="Phobius"/>
    </source>
</evidence>
<organism evidence="4">
    <name type="scientific">Rhodotorula toruloides</name>
    <name type="common">Yeast</name>
    <name type="synonym">Rhodosporidium toruloides</name>
    <dbReference type="NCBI Taxonomy" id="5286"/>
    <lineage>
        <taxon>Eukaryota</taxon>
        <taxon>Fungi</taxon>
        <taxon>Dikarya</taxon>
        <taxon>Basidiomycota</taxon>
        <taxon>Pucciniomycotina</taxon>
        <taxon>Microbotryomycetes</taxon>
        <taxon>Sporidiobolales</taxon>
        <taxon>Sporidiobolaceae</taxon>
        <taxon>Rhodotorula</taxon>
    </lineage>
</organism>
<feature type="transmembrane region" description="Helical" evidence="2">
    <location>
        <begin position="82"/>
        <end position="99"/>
    </location>
</feature>